<evidence type="ECO:0000313" key="1">
    <source>
        <dbReference type="EMBL" id="CAG6470676.1"/>
    </source>
</evidence>
<dbReference type="AlphaFoldDB" id="A0A8D8BFK1"/>
<protein>
    <submittedName>
        <fullName evidence="1">(northern house mosquito) hypothetical protein</fullName>
    </submittedName>
</protein>
<accession>A0A8D8BFK1</accession>
<reference evidence="1" key="1">
    <citation type="submission" date="2021-05" db="EMBL/GenBank/DDBJ databases">
        <authorList>
            <person name="Alioto T."/>
            <person name="Alioto T."/>
            <person name="Gomez Garrido J."/>
        </authorList>
    </citation>
    <scope>NUCLEOTIDE SEQUENCE</scope>
</reference>
<organism evidence="1">
    <name type="scientific">Culex pipiens</name>
    <name type="common">House mosquito</name>
    <dbReference type="NCBI Taxonomy" id="7175"/>
    <lineage>
        <taxon>Eukaryota</taxon>
        <taxon>Metazoa</taxon>
        <taxon>Ecdysozoa</taxon>
        <taxon>Arthropoda</taxon>
        <taxon>Hexapoda</taxon>
        <taxon>Insecta</taxon>
        <taxon>Pterygota</taxon>
        <taxon>Neoptera</taxon>
        <taxon>Endopterygota</taxon>
        <taxon>Diptera</taxon>
        <taxon>Nematocera</taxon>
        <taxon>Culicoidea</taxon>
        <taxon>Culicidae</taxon>
        <taxon>Culicinae</taxon>
        <taxon>Culicini</taxon>
        <taxon>Culex</taxon>
        <taxon>Culex</taxon>
    </lineage>
</organism>
<name>A0A8D8BFK1_CULPI</name>
<proteinExistence type="predicted"/>
<dbReference type="EMBL" id="HBUE01065835">
    <property type="protein sequence ID" value="CAG6470676.1"/>
    <property type="molecule type" value="Transcribed_RNA"/>
</dbReference>
<sequence>MYDLHVEFHNFLVLESLVAAETVKGHGIIVVADQQTLRFFDLLLLYLLRFYVHLLKWFRLGTNIDNLKRQITDDQLFSIGNSAFTVQVLLSIEFRLQWLVLDDHVFALFRYFLETFLRMKLLHIGVKQMKVHHLQRTGGTHLEG</sequence>